<comment type="caution">
    <text evidence="4">The sequence shown here is derived from an EMBL/GenBank/DDBJ whole genome shotgun (WGS) entry which is preliminary data.</text>
</comment>
<dbReference type="PANTHER" id="PTHR22916">
    <property type="entry name" value="GLYCOSYLTRANSFERASE"/>
    <property type="match status" value="1"/>
</dbReference>
<evidence type="ECO:0000313" key="4">
    <source>
        <dbReference type="EMBL" id="KZS42063.1"/>
    </source>
</evidence>
<proteinExistence type="predicted"/>
<dbReference type="STRING" id="1642818.AWE51_01065"/>
<dbReference type="Pfam" id="PF00535">
    <property type="entry name" value="Glycos_transf_2"/>
    <property type="match status" value="1"/>
</dbReference>
<evidence type="ECO:0000256" key="2">
    <source>
        <dbReference type="ARBA" id="ARBA00022679"/>
    </source>
</evidence>
<dbReference type="Gene3D" id="3.90.550.10">
    <property type="entry name" value="Spore Coat Polysaccharide Biosynthesis Protein SpsA, Chain A"/>
    <property type="match status" value="1"/>
</dbReference>
<dbReference type="Proteomes" id="UP000076715">
    <property type="component" value="Unassembled WGS sequence"/>
</dbReference>
<keyword evidence="1" id="KW-0328">Glycosyltransferase</keyword>
<gene>
    <name evidence="4" type="ORF">AWE51_01065</name>
</gene>
<keyword evidence="5" id="KW-1185">Reference proteome</keyword>
<dbReference type="PANTHER" id="PTHR22916:SF51">
    <property type="entry name" value="GLYCOSYLTRANSFERASE EPSH-RELATED"/>
    <property type="match status" value="1"/>
</dbReference>
<dbReference type="OrthoDB" id="6307329at2"/>
<dbReference type="EMBL" id="LQRT01000002">
    <property type="protein sequence ID" value="KZS42063.1"/>
    <property type="molecule type" value="Genomic_DNA"/>
</dbReference>
<sequence>MSTQELPLISVIVPIYNSEKYLDRCIDSICNQSYHNLEVILVNDGSKDKSLSICENFAKKDSRIQIIDIPNGGVSNARNTGLKAAKGEFIQFLDSDDFMTPKYIEVLYNCIKKEDDVDFVICGIKSLNNELQELGYEEAGNHIIDLKHPDEDVFFQLFDKFLMFGPVNKLFKRELLLENDILFDISLSYGEDLLFNLEYLRLISKVVITNEVYWCYIQDNTNSLSSKRLDDKFQIVERLHAEILTFLKTKQMDSLRFKALLHQRMFDCGYNDFAAIPRDSSLSFSEKKSKLKKLLNSPSLVESYTFIEPKKYANWIVFLMKHKLSLPYLFITKLL</sequence>
<dbReference type="InterPro" id="IPR001173">
    <property type="entry name" value="Glyco_trans_2-like"/>
</dbReference>
<accession>A0A163C522</accession>
<name>A0A163C522_9FLAO</name>
<evidence type="ECO:0000259" key="3">
    <source>
        <dbReference type="Pfam" id="PF00535"/>
    </source>
</evidence>
<dbReference type="CDD" id="cd00761">
    <property type="entry name" value="Glyco_tranf_GTA_type"/>
    <property type="match status" value="1"/>
</dbReference>
<keyword evidence="2" id="KW-0808">Transferase</keyword>
<organism evidence="4 5">
    <name type="scientific">Aquimarina aggregata</name>
    <dbReference type="NCBI Taxonomy" id="1642818"/>
    <lineage>
        <taxon>Bacteria</taxon>
        <taxon>Pseudomonadati</taxon>
        <taxon>Bacteroidota</taxon>
        <taxon>Flavobacteriia</taxon>
        <taxon>Flavobacteriales</taxon>
        <taxon>Flavobacteriaceae</taxon>
        <taxon>Aquimarina</taxon>
    </lineage>
</organism>
<dbReference type="AlphaFoldDB" id="A0A163C522"/>
<evidence type="ECO:0000256" key="1">
    <source>
        <dbReference type="ARBA" id="ARBA00022676"/>
    </source>
</evidence>
<dbReference type="RefSeq" id="WP_066309090.1">
    <property type="nucleotide sequence ID" value="NZ_LQRT01000002.1"/>
</dbReference>
<protein>
    <recommendedName>
        <fullName evidence="3">Glycosyltransferase 2-like domain-containing protein</fullName>
    </recommendedName>
</protein>
<feature type="domain" description="Glycosyltransferase 2-like" evidence="3">
    <location>
        <begin position="10"/>
        <end position="176"/>
    </location>
</feature>
<dbReference type="SUPFAM" id="SSF53448">
    <property type="entry name" value="Nucleotide-diphospho-sugar transferases"/>
    <property type="match status" value="1"/>
</dbReference>
<reference evidence="4 5" key="1">
    <citation type="submission" date="2016-01" db="EMBL/GenBank/DDBJ databases">
        <title>The draft genome sequence of Aquimarina sp. RZW4-3-2.</title>
        <authorList>
            <person name="Wang Y."/>
        </authorList>
    </citation>
    <scope>NUCLEOTIDE SEQUENCE [LARGE SCALE GENOMIC DNA]</scope>
    <source>
        <strain evidence="4 5">RZW4-3-2</strain>
    </source>
</reference>
<evidence type="ECO:0000313" key="5">
    <source>
        <dbReference type="Proteomes" id="UP000076715"/>
    </source>
</evidence>
<dbReference type="GO" id="GO:0016758">
    <property type="term" value="F:hexosyltransferase activity"/>
    <property type="evidence" value="ECO:0007669"/>
    <property type="project" value="UniProtKB-ARBA"/>
</dbReference>
<dbReference type="InterPro" id="IPR029044">
    <property type="entry name" value="Nucleotide-diphossugar_trans"/>
</dbReference>